<keyword evidence="2" id="KW-1185">Reference proteome</keyword>
<name>A0ACB9RXX1_9MYRT</name>
<organism evidence="1 2">
    <name type="scientific">Melastoma candidum</name>
    <dbReference type="NCBI Taxonomy" id="119954"/>
    <lineage>
        <taxon>Eukaryota</taxon>
        <taxon>Viridiplantae</taxon>
        <taxon>Streptophyta</taxon>
        <taxon>Embryophyta</taxon>
        <taxon>Tracheophyta</taxon>
        <taxon>Spermatophyta</taxon>
        <taxon>Magnoliopsida</taxon>
        <taxon>eudicotyledons</taxon>
        <taxon>Gunneridae</taxon>
        <taxon>Pentapetalae</taxon>
        <taxon>rosids</taxon>
        <taxon>malvids</taxon>
        <taxon>Myrtales</taxon>
        <taxon>Melastomataceae</taxon>
        <taxon>Melastomatoideae</taxon>
        <taxon>Melastomateae</taxon>
        <taxon>Melastoma</taxon>
    </lineage>
</organism>
<accession>A0ACB9RXX1</accession>
<reference evidence="2" key="1">
    <citation type="journal article" date="2023" name="Front. Plant Sci.">
        <title>Chromosomal-level genome assembly of Melastoma candidum provides insights into trichome evolution.</title>
        <authorList>
            <person name="Zhong Y."/>
            <person name="Wu W."/>
            <person name="Sun C."/>
            <person name="Zou P."/>
            <person name="Liu Y."/>
            <person name="Dai S."/>
            <person name="Zhou R."/>
        </authorList>
    </citation>
    <scope>NUCLEOTIDE SEQUENCE [LARGE SCALE GENOMIC DNA]</scope>
</reference>
<protein>
    <submittedName>
        <fullName evidence="1">Uncharacterized protein</fullName>
    </submittedName>
</protein>
<proteinExistence type="predicted"/>
<gene>
    <name evidence="1" type="ORF">MLD38_008592</name>
</gene>
<comment type="caution">
    <text evidence="1">The sequence shown here is derived from an EMBL/GenBank/DDBJ whole genome shotgun (WGS) entry which is preliminary data.</text>
</comment>
<dbReference type="EMBL" id="CM042882">
    <property type="protein sequence ID" value="KAI4382656.1"/>
    <property type="molecule type" value="Genomic_DNA"/>
</dbReference>
<sequence>MQVPHKASATRGGASRSSPLTSPDAVDPKCQKSSITCGLPRISKSSLQILAEHSSPRARAAQPSVSHTPAVAKKRTRRSDDSSTKLDKDCESVNPKKPYRNGISLHERSDLLMVDNQNCSKDLTVGSEVRVNNTNPNKQSCSSLAKPQGDSLPVQALEAGKCQDKMKDSEYSGINDDKSKRLPSETKRSKKQIPRKRNSRTIHSVASGMNREIESVVPENIDSEPVKESNNAQASSENITNDAPKTSCSSVSKMSRLGDVQRRAGMIARPAERFFQVPTSSGSEEQHILHEKSHVAGVTNNREPSTASFMPTRQWVGVGRRQLRSRDGRMSIAFPVSASSNMQQEGCGPSRHERIVSAKANRLESAKDGASCIPHLKVKLNGRALPAGLSEYGARPHDRIISTEMTADGAESSQRSLKKVQLSNSILVAQKNTMFQHEAIFDGKKRGERNIKISRFAKSGDSSPRERSDARDLKPVGAVDKNGSKTGFGSPPVGKLSDQMNSTLQENSLLYGGTCDDWNELFDAPNLAFKSSCLTSFEDLWKEMESVQVTHKNRSSPKEQGELIDGHIPELQTKVNEGTKQILISQSAIAKPATPGCPVPQVEDISTNKLCRELDNGAIKSGPLFKRVLSALIFEDGRTLEGDEEIMSFLQFGDEDYKGSKCEDSLIQGLRDSISYGDEGNPCDDDDIKNIQSGISNNKLPECAPRSIRKEKCVYNLVEEGFTSEESLTSGSACSDESYQRMSVDLRLLLELQSLGIFPESLPDLVGDEHEAIIHNIFEAQQQVADQLSNDEECSKLLTETVTKGTSMNYEDVEGLGEEEAADPSHIPQLVQRKIIASRCSNPEVPKDAASLRTLPVPHASGAASSQAKQHARLTAGASITKNPEKGGSTLSCTDGALPDDHNDRRAEVLVSTTSKSKAKGESNTETAWGERTDKVLAASDAMTTNVNGKGETGTMNPVRFEESLSPTHGMLDGMELSYWLDTGVDDALGEGELFGLDIPMDDLSNVGLLL</sequence>
<dbReference type="Proteomes" id="UP001057402">
    <property type="component" value="Chromosome 3"/>
</dbReference>
<evidence type="ECO:0000313" key="2">
    <source>
        <dbReference type="Proteomes" id="UP001057402"/>
    </source>
</evidence>
<evidence type="ECO:0000313" key="1">
    <source>
        <dbReference type="EMBL" id="KAI4382656.1"/>
    </source>
</evidence>